<feature type="transmembrane region" description="Helical" evidence="2">
    <location>
        <begin position="204"/>
        <end position="224"/>
    </location>
</feature>
<dbReference type="PROSITE" id="PS51257">
    <property type="entry name" value="PROKAR_LIPOPROTEIN"/>
    <property type="match status" value="1"/>
</dbReference>
<feature type="region of interest" description="Disordered" evidence="1">
    <location>
        <begin position="29"/>
        <end position="49"/>
    </location>
</feature>
<keyword evidence="2" id="KW-1133">Transmembrane helix</keyword>
<proteinExistence type="predicted"/>
<dbReference type="Proteomes" id="UP000308133">
    <property type="component" value="Unassembled WGS sequence"/>
</dbReference>
<feature type="transmembrane region" description="Helical" evidence="2">
    <location>
        <begin position="62"/>
        <end position="82"/>
    </location>
</feature>
<feature type="transmembrane region" description="Helical" evidence="2">
    <location>
        <begin position="231"/>
        <end position="251"/>
    </location>
</feature>
<feature type="transmembrane region" description="Helical" evidence="2">
    <location>
        <begin position="158"/>
        <end position="176"/>
    </location>
</feature>
<accession>A0A4U7ATI4</accession>
<evidence type="ECO:0000256" key="3">
    <source>
        <dbReference type="SAM" id="SignalP"/>
    </source>
</evidence>
<dbReference type="AlphaFoldDB" id="A0A4U7ATI4"/>
<comment type="caution">
    <text evidence="4">The sequence shown here is derived from an EMBL/GenBank/DDBJ whole genome shotgun (WGS) entry which is preliminary data.</text>
</comment>
<sequence>MIGRIAFALGITTACVSLVTALPVLDTTGHQSSISPSPSPSKRQTSDDPSCSIQGNADFYGLGIRIGIYLQYITAFLANHILRDAIKSNLETNSIFLLALFIATIVATVSGEAQTAELVVLLHLCFGFLFSILSIWGHRTSTTDSKEEKIRFPLIGSFFRLTLATAISAYGLWFWFWGRELHARQSACQDYTFLFTRLDITSGVQYFLEVQSSAVLVVYSVLFIREFCMIIAFFVFIGIQTLLISGFVVWFRGSKTDKKSDRHAGEEKIVQPNTDDNEPMIDTPLALIKQWISLSTAMGWKRANGKESAGSHRPDLDFYLVPMLDCWILILRIIIQFFCLVVFKSAPKVDCIPLFRHPMYAKIQAAKQGKRSARWAKKIKALYESPETERCIYAANLICIIWTIISVELTLYWNQITDVYTLRSTGQLIPFIIGVFGFLSLLHGISVQRSNTRSTDVLLKILDSSGPARPDASSEHETASVSPAAMETFPLAEAREAVFFVRKPRTRPLDETQQGAFYKRRHSINIITEGLIQQDAEEEQDPTALQEDNHLDLLHDPSRLRARYPLDNIDSYTCKANGLEFGIVKDFRKPLSHEVAEVAEVAVDHPARPSQLRVDLVVAGQGPVVVD</sequence>
<evidence type="ECO:0000256" key="1">
    <source>
        <dbReference type="SAM" id="MobiDB-lite"/>
    </source>
</evidence>
<feature type="transmembrane region" description="Helical" evidence="2">
    <location>
        <begin position="318"/>
        <end position="343"/>
    </location>
</feature>
<evidence type="ECO:0000256" key="2">
    <source>
        <dbReference type="SAM" id="Phobius"/>
    </source>
</evidence>
<feature type="chain" id="PRO_5020708664" evidence="3">
    <location>
        <begin position="22"/>
        <end position="627"/>
    </location>
</feature>
<feature type="transmembrane region" description="Helical" evidence="2">
    <location>
        <begin position="94"/>
        <end position="112"/>
    </location>
</feature>
<keyword evidence="2" id="KW-0812">Transmembrane</keyword>
<feature type="transmembrane region" description="Helical" evidence="2">
    <location>
        <begin position="425"/>
        <end position="445"/>
    </location>
</feature>
<keyword evidence="3" id="KW-0732">Signal</keyword>
<name>A0A4U7ATI4_9PEZI</name>
<organism evidence="4 5">
    <name type="scientific">Elsinoe australis</name>
    <dbReference type="NCBI Taxonomy" id="40998"/>
    <lineage>
        <taxon>Eukaryota</taxon>
        <taxon>Fungi</taxon>
        <taxon>Dikarya</taxon>
        <taxon>Ascomycota</taxon>
        <taxon>Pezizomycotina</taxon>
        <taxon>Dothideomycetes</taxon>
        <taxon>Dothideomycetidae</taxon>
        <taxon>Myriangiales</taxon>
        <taxon>Elsinoaceae</taxon>
        <taxon>Elsinoe</taxon>
    </lineage>
</organism>
<keyword evidence="2" id="KW-0472">Membrane</keyword>
<gene>
    <name evidence="4" type="ORF">C1H76_7844</name>
</gene>
<evidence type="ECO:0000313" key="5">
    <source>
        <dbReference type="Proteomes" id="UP000308133"/>
    </source>
</evidence>
<protein>
    <submittedName>
        <fullName evidence="4">Uncharacterized protein</fullName>
    </submittedName>
</protein>
<feature type="transmembrane region" description="Helical" evidence="2">
    <location>
        <begin position="118"/>
        <end position="137"/>
    </location>
</feature>
<feature type="transmembrane region" description="Helical" evidence="2">
    <location>
        <begin position="391"/>
        <end position="413"/>
    </location>
</feature>
<evidence type="ECO:0000313" key="4">
    <source>
        <dbReference type="EMBL" id="TKX19960.1"/>
    </source>
</evidence>
<reference evidence="4 5" key="1">
    <citation type="submission" date="2018-02" db="EMBL/GenBank/DDBJ databases">
        <title>Draft genome sequences of Elsinoe sp., causing black scab on jojoba.</title>
        <authorList>
            <person name="Stodart B."/>
            <person name="Jeffress S."/>
            <person name="Ash G."/>
            <person name="Arun Chinnappa K."/>
        </authorList>
    </citation>
    <scope>NUCLEOTIDE SEQUENCE [LARGE SCALE GENOMIC DNA]</scope>
    <source>
        <strain evidence="4 5">Hillstone_2</strain>
    </source>
</reference>
<dbReference type="EMBL" id="PTQR01000104">
    <property type="protein sequence ID" value="TKX19960.1"/>
    <property type="molecule type" value="Genomic_DNA"/>
</dbReference>
<feature type="signal peptide" evidence="3">
    <location>
        <begin position="1"/>
        <end position="21"/>
    </location>
</feature>